<keyword evidence="9" id="KW-0406">Ion transport</keyword>
<gene>
    <name evidence="13" type="ORF">ACFOGJ_21160</name>
</gene>
<name>A0ABV7L680_9PROT</name>
<evidence type="ECO:0000256" key="10">
    <source>
        <dbReference type="ARBA" id="ARBA00023136"/>
    </source>
</evidence>
<dbReference type="PANTHER" id="PTHR46157">
    <property type="entry name" value="K(+) EFFLUX ANTIPORTER 3, CHLOROPLASTIC"/>
    <property type="match status" value="1"/>
</dbReference>
<dbReference type="RefSeq" id="WP_379904288.1">
    <property type="nucleotide sequence ID" value="NZ_JBHRTR010000034.1"/>
</dbReference>
<keyword evidence="14" id="KW-1185">Reference proteome</keyword>
<feature type="domain" description="RCK N-terminal" evidence="12">
    <location>
        <begin position="401"/>
        <end position="517"/>
    </location>
</feature>
<feature type="transmembrane region" description="Helical" evidence="11">
    <location>
        <begin position="329"/>
        <end position="351"/>
    </location>
</feature>
<feature type="transmembrane region" description="Helical" evidence="11">
    <location>
        <begin position="218"/>
        <end position="235"/>
    </location>
</feature>
<dbReference type="NCBIfam" id="TIGR00932">
    <property type="entry name" value="2a37"/>
    <property type="match status" value="1"/>
</dbReference>
<dbReference type="Proteomes" id="UP001595528">
    <property type="component" value="Unassembled WGS sequence"/>
</dbReference>
<comment type="subcellular location">
    <subcellularLocation>
        <location evidence="1">Membrane</location>
        <topology evidence="1">Multi-pass membrane protein</topology>
    </subcellularLocation>
</comment>
<dbReference type="InterPro" id="IPR036291">
    <property type="entry name" value="NAD(P)-bd_dom_sf"/>
</dbReference>
<protein>
    <submittedName>
        <fullName evidence="13">Monovalent cation:proton antiporter-2 (CPA2) family protein</fullName>
    </submittedName>
</protein>
<evidence type="ECO:0000256" key="2">
    <source>
        <dbReference type="ARBA" id="ARBA00005551"/>
    </source>
</evidence>
<comment type="similarity">
    <text evidence="2">Belongs to the monovalent cation:proton antiporter 2 (CPA2) transporter (TC 2.A.37) family.</text>
</comment>
<evidence type="ECO:0000259" key="12">
    <source>
        <dbReference type="PROSITE" id="PS51201"/>
    </source>
</evidence>
<evidence type="ECO:0000256" key="8">
    <source>
        <dbReference type="ARBA" id="ARBA00022989"/>
    </source>
</evidence>
<evidence type="ECO:0000256" key="3">
    <source>
        <dbReference type="ARBA" id="ARBA00022448"/>
    </source>
</evidence>
<feature type="transmembrane region" description="Helical" evidence="11">
    <location>
        <begin position="299"/>
        <end position="317"/>
    </location>
</feature>
<dbReference type="Pfam" id="PF00999">
    <property type="entry name" value="Na_H_Exchanger"/>
    <property type="match status" value="1"/>
</dbReference>
<dbReference type="InterPro" id="IPR006153">
    <property type="entry name" value="Cation/H_exchanger_TM"/>
</dbReference>
<dbReference type="Gene3D" id="1.20.1530.20">
    <property type="match status" value="1"/>
</dbReference>
<feature type="transmembrane region" description="Helical" evidence="11">
    <location>
        <begin position="363"/>
        <end position="381"/>
    </location>
</feature>
<dbReference type="InterPro" id="IPR003148">
    <property type="entry name" value="RCK_N"/>
</dbReference>
<evidence type="ECO:0000256" key="6">
    <source>
        <dbReference type="ARBA" id="ARBA00022692"/>
    </source>
</evidence>
<dbReference type="Gene3D" id="3.40.50.720">
    <property type="entry name" value="NAD(P)-binding Rossmann-like Domain"/>
    <property type="match status" value="1"/>
</dbReference>
<dbReference type="Pfam" id="PF02254">
    <property type="entry name" value="TrkA_N"/>
    <property type="match status" value="1"/>
</dbReference>
<keyword evidence="7" id="KW-0630">Potassium</keyword>
<keyword evidence="3" id="KW-0813">Transport</keyword>
<comment type="caution">
    <text evidence="13">The sequence shown here is derived from an EMBL/GenBank/DDBJ whole genome shotgun (WGS) entry which is preliminary data.</text>
</comment>
<sequence length="595" mass="64257">MSLLPTLVVFLAAAVFAVPLFKRIGLGSVLGYLAAGIVIGPMVLGLVQNVDEILHIAELGVVMLLFLIGLELQPTRLWTMRRVILGLGGGQVLLTGAALGLAAWLLGIQPLSAAIIGLSLALSSTAFALQIMAERSELTTRHGRAGFSILLFQDLAAVPLIVLVPIIAELDRMGLQTLTFDTDMLLGIGKAAAAVAVVVLGGRYAVRPLFRYVTSSKIAEAFTAVSLFIVVGTALMMEEVGLSMALGAFLAGVLLADSEFRHALEADIGPFKGLLLGLFFIGVGMSIRLDVVAEHPGTVALLVAGLLAIKAAVLFLIGRSAGMGTKPAIRLAATLCQGGEFAFVIFGVAGAASVIDRELADTLTLVVTISMVMTPLLLLLIDRTGRAKKTEAEAPTALYEENEVIIAGFGRVGQIVGRILRAKRIPFTALEASHEQVDFVRNFGGRVYYGDASRLDFLRAVHADTAHVFVIAIEDIERSIRCAELLLQHYPHLKIIARARNRGHAHRLMAVGVKHVVRETFASSLELTELVLEKLGMADYQAQQAIQTFRELDERRLREDLAIYTDQEAMAERARQWEEELEELFNEDARRDEVA</sequence>
<evidence type="ECO:0000256" key="1">
    <source>
        <dbReference type="ARBA" id="ARBA00004141"/>
    </source>
</evidence>
<proteinExistence type="inferred from homology"/>
<dbReference type="EMBL" id="JBHRTR010000034">
    <property type="protein sequence ID" value="MFC3229772.1"/>
    <property type="molecule type" value="Genomic_DNA"/>
</dbReference>
<dbReference type="PROSITE" id="PS51201">
    <property type="entry name" value="RCK_N"/>
    <property type="match status" value="1"/>
</dbReference>
<feature type="transmembrane region" description="Helical" evidence="11">
    <location>
        <begin position="269"/>
        <end position="287"/>
    </location>
</feature>
<feature type="transmembrane region" description="Helical" evidence="11">
    <location>
        <begin position="145"/>
        <end position="168"/>
    </location>
</feature>
<evidence type="ECO:0000313" key="13">
    <source>
        <dbReference type="EMBL" id="MFC3229772.1"/>
    </source>
</evidence>
<evidence type="ECO:0000256" key="4">
    <source>
        <dbReference type="ARBA" id="ARBA00022449"/>
    </source>
</evidence>
<evidence type="ECO:0000256" key="11">
    <source>
        <dbReference type="SAM" id="Phobius"/>
    </source>
</evidence>
<evidence type="ECO:0000256" key="7">
    <source>
        <dbReference type="ARBA" id="ARBA00022958"/>
    </source>
</evidence>
<feature type="transmembrane region" description="Helical" evidence="11">
    <location>
        <begin position="29"/>
        <end position="47"/>
    </location>
</feature>
<keyword evidence="4" id="KW-0050">Antiport</keyword>
<dbReference type="PANTHER" id="PTHR46157:SF4">
    <property type="entry name" value="K(+) EFFLUX ANTIPORTER 3, CHLOROPLASTIC"/>
    <property type="match status" value="1"/>
</dbReference>
<keyword evidence="6 11" id="KW-0812">Transmembrane</keyword>
<feature type="transmembrane region" description="Helical" evidence="11">
    <location>
        <begin position="84"/>
        <end position="105"/>
    </location>
</feature>
<feature type="transmembrane region" description="Helical" evidence="11">
    <location>
        <begin position="6"/>
        <end position="22"/>
    </location>
</feature>
<feature type="transmembrane region" description="Helical" evidence="11">
    <location>
        <begin position="188"/>
        <end position="206"/>
    </location>
</feature>
<keyword evidence="5" id="KW-0633">Potassium transport</keyword>
<feature type="transmembrane region" description="Helical" evidence="11">
    <location>
        <begin position="111"/>
        <end position="133"/>
    </location>
</feature>
<accession>A0ABV7L680</accession>
<feature type="transmembrane region" description="Helical" evidence="11">
    <location>
        <begin position="241"/>
        <end position="257"/>
    </location>
</feature>
<reference evidence="14" key="1">
    <citation type="journal article" date="2019" name="Int. J. Syst. Evol. Microbiol.">
        <title>The Global Catalogue of Microorganisms (GCM) 10K type strain sequencing project: providing services to taxonomists for standard genome sequencing and annotation.</title>
        <authorList>
            <consortium name="The Broad Institute Genomics Platform"/>
            <consortium name="The Broad Institute Genome Sequencing Center for Infectious Disease"/>
            <person name="Wu L."/>
            <person name="Ma J."/>
        </authorList>
    </citation>
    <scope>NUCLEOTIDE SEQUENCE [LARGE SCALE GENOMIC DNA]</scope>
    <source>
        <strain evidence="14">KCTC 42964</strain>
    </source>
</reference>
<evidence type="ECO:0000256" key="5">
    <source>
        <dbReference type="ARBA" id="ARBA00022538"/>
    </source>
</evidence>
<dbReference type="SUPFAM" id="SSF51735">
    <property type="entry name" value="NAD(P)-binding Rossmann-fold domains"/>
    <property type="match status" value="1"/>
</dbReference>
<keyword evidence="8 11" id="KW-1133">Transmembrane helix</keyword>
<organism evidence="13 14">
    <name type="scientific">Marinibaculum pumilum</name>
    <dbReference type="NCBI Taxonomy" id="1766165"/>
    <lineage>
        <taxon>Bacteria</taxon>
        <taxon>Pseudomonadati</taxon>
        <taxon>Pseudomonadota</taxon>
        <taxon>Alphaproteobacteria</taxon>
        <taxon>Rhodospirillales</taxon>
        <taxon>Rhodospirillaceae</taxon>
        <taxon>Marinibaculum</taxon>
    </lineage>
</organism>
<evidence type="ECO:0000256" key="9">
    <source>
        <dbReference type="ARBA" id="ARBA00023065"/>
    </source>
</evidence>
<keyword evidence="10 11" id="KW-0472">Membrane</keyword>
<dbReference type="InterPro" id="IPR004771">
    <property type="entry name" value="K/H_exchanger"/>
</dbReference>
<evidence type="ECO:0000313" key="14">
    <source>
        <dbReference type="Proteomes" id="UP001595528"/>
    </source>
</evidence>
<feature type="transmembrane region" description="Helical" evidence="11">
    <location>
        <begin position="53"/>
        <end position="72"/>
    </location>
</feature>
<dbReference type="InterPro" id="IPR038770">
    <property type="entry name" value="Na+/solute_symporter_sf"/>
</dbReference>